<keyword evidence="4" id="KW-0378">Hydrolase</keyword>
<proteinExistence type="inferred from homology"/>
<dbReference type="Pfam" id="PF01270">
    <property type="entry name" value="Glyco_hydro_8"/>
    <property type="match status" value="1"/>
</dbReference>
<protein>
    <recommendedName>
        <fullName evidence="3">cellulase</fullName>
        <ecNumber evidence="3">3.2.1.4</ecNumber>
    </recommendedName>
</protein>
<dbReference type="InterPro" id="IPR002037">
    <property type="entry name" value="Glyco_hydro_8"/>
</dbReference>
<evidence type="ECO:0000256" key="7">
    <source>
        <dbReference type="ARBA" id="ARBA00023326"/>
    </source>
</evidence>
<keyword evidence="9" id="KW-1185">Reference proteome</keyword>
<organism evidence="8 9">
    <name type="scientific">Acuticoccus mangrovi</name>
    <dbReference type="NCBI Taxonomy" id="2796142"/>
    <lineage>
        <taxon>Bacteria</taxon>
        <taxon>Pseudomonadati</taxon>
        <taxon>Pseudomonadota</taxon>
        <taxon>Alphaproteobacteria</taxon>
        <taxon>Hyphomicrobiales</taxon>
        <taxon>Amorphaceae</taxon>
        <taxon>Acuticoccus</taxon>
    </lineage>
</organism>
<comment type="catalytic activity">
    <reaction evidence="1">
        <text>Endohydrolysis of (1-&gt;4)-beta-D-glucosidic linkages in cellulose, lichenin and cereal beta-D-glucans.</text>
        <dbReference type="EC" id="3.2.1.4"/>
    </reaction>
</comment>
<dbReference type="PRINTS" id="PR00735">
    <property type="entry name" value="GLHYDRLASE8"/>
</dbReference>
<keyword evidence="7" id="KW-0119">Carbohydrate metabolism</keyword>
<dbReference type="Proteomes" id="UP000609531">
    <property type="component" value="Unassembled WGS sequence"/>
</dbReference>
<gene>
    <name evidence="8" type="ORF">JCR33_08440</name>
</gene>
<evidence type="ECO:0000256" key="3">
    <source>
        <dbReference type="ARBA" id="ARBA00012601"/>
    </source>
</evidence>
<keyword evidence="6" id="KW-0326">Glycosidase</keyword>
<evidence type="ECO:0000256" key="2">
    <source>
        <dbReference type="ARBA" id="ARBA00009209"/>
    </source>
</evidence>
<comment type="similarity">
    <text evidence="2">Belongs to the glycosyl hydrolase 8 (cellulase D) family.</text>
</comment>
<dbReference type="EC" id="3.2.1.4" evidence="3"/>
<sequence>MLFGVLLSVTGTVGLPAPANAWSEAVVTTIAPAEWAQYKNRFIDERGRVIDREGRDVSHSEGQGYGLILSVRADDRATFDRVLDFTFESLATRNDGLVSWIYNPRAYPPVTDTNNASDGDILIAYGLVLAAVKWEAPRYLEIAEPIVDAIGRKLLYRRDGLVILRPAAFGFAADEHAEGPLVNLSYYVYGALLLFRQVDDQHPWLEAWQTGLRLTYAARSGRAGLVPDWVSLRGSQLRPAKGVAAAPRSSYDAVRIPLYMALEGRVPTAFFEPFDRAWNRNGLGMPEDYDLADDQPRQAMGDNGYRAVAALAACAARGAALPPTLQRFRPSTYFASSLHLLTLSAARANYPHCVTPLPAATIAMAEVAGRSAADDRVTTIAIGSARR</sequence>
<keyword evidence="7" id="KW-0624">Polysaccharide degradation</keyword>
<keyword evidence="5" id="KW-0136">Cellulose degradation</keyword>
<evidence type="ECO:0000256" key="1">
    <source>
        <dbReference type="ARBA" id="ARBA00000966"/>
    </source>
</evidence>
<dbReference type="InterPro" id="IPR008928">
    <property type="entry name" value="6-hairpin_glycosidase_sf"/>
</dbReference>
<evidence type="ECO:0000256" key="6">
    <source>
        <dbReference type="ARBA" id="ARBA00023295"/>
    </source>
</evidence>
<dbReference type="Gene3D" id="1.50.10.10">
    <property type="match status" value="1"/>
</dbReference>
<accession>A0A934MKS0</accession>
<evidence type="ECO:0000256" key="5">
    <source>
        <dbReference type="ARBA" id="ARBA00023001"/>
    </source>
</evidence>
<dbReference type="RefSeq" id="WP_198881612.1">
    <property type="nucleotide sequence ID" value="NZ_JAEKJA010000006.1"/>
</dbReference>
<dbReference type="SUPFAM" id="SSF48208">
    <property type="entry name" value="Six-hairpin glycosidases"/>
    <property type="match status" value="1"/>
</dbReference>
<dbReference type="AlphaFoldDB" id="A0A934MKS0"/>
<evidence type="ECO:0000256" key="4">
    <source>
        <dbReference type="ARBA" id="ARBA00022801"/>
    </source>
</evidence>
<dbReference type="GO" id="GO:0030245">
    <property type="term" value="P:cellulose catabolic process"/>
    <property type="evidence" value="ECO:0007669"/>
    <property type="project" value="UniProtKB-KW"/>
</dbReference>
<name>A0A934MKS0_9HYPH</name>
<reference evidence="8" key="1">
    <citation type="submission" date="2020-12" db="EMBL/GenBank/DDBJ databases">
        <title>Bacterial taxonomy.</title>
        <authorList>
            <person name="Pan X."/>
        </authorList>
    </citation>
    <scope>NUCLEOTIDE SEQUENCE</scope>
    <source>
        <strain evidence="8">B2012</strain>
    </source>
</reference>
<evidence type="ECO:0000313" key="9">
    <source>
        <dbReference type="Proteomes" id="UP000609531"/>
    </source>
</evidence>
<dbReference type="EMBL" id="JAEKJA010000006">
    <property type="protein sequence ID" value="MBJ3775709.1"/>
    <property type="molecule type" value="Genomic_DNA"/>
</dbReference>
<dbReference type="GO" id="GO:0008810">
    <property type="term" value="F:cellulase activity"/>
    <property type="evidence" value="ECO:0007669"/>
    <property type="project" value="UniProtKB-EC"/>
</dbReference>
<evidence type="ECO:0000313" key="8">
    <source>
        <dbReference type="EMBL" id="MBJ3775709.1"/>
    </source>
</evidence>
<dbReference type="InterPro" id="IPR012341">
    <property type="entry name" value="6hp_glycosidase-like_sf"/>
</dbReference>
<comment type="caution">
    <text evidence="8">The sequence shown here is derived from an EMBL/GenBank/DDBJ whole genome shotgun (WGS) entry which is preliminary data.</text>
</comment>